<evidence type="ECO:0000313" key="2">
    <source>
        <dbReference type="EMBL" id="HFI91146.1"/>
    </source>
</evidence>
<proteinExistence type="predicted"/>
<feature type="transmembrane region" description="Helical" evidence="1">
    <location>
        <begin position="69"/>
        <end position="88"/>
    </location>
</feature>
<keyword evidence="1" id="KW-1133">Transmembrane helix</keyword>
<feature type="transmembrane region" description="Helical" evidence="1">
    <location>
        <begin position="94"/>
        <end position="116"/>
    </location>
</feature>
<dbReference type="EMBL" id="DSUJ01000008">
    <property type="protein sequence ID" value="HFI91146.1"/>
    <property type="molecule type" value="Genomic_DNA"/>
</dbReference>
<reference evidence="2" key="1">
    <citation type="journal article" date="2020" name="mSystems">
        <title>Genome- and Community-Level Interaction Insights into Carbon Utilization and Element Cycling Functions of Hydrothermarchaeota in Hydrothermal Sediment.</title>
        <authorList>
            <person name="Zhou Z."/>
            <person name="Liu Y."/>
            <person name="Xu W."/>
            <person name="Pan J."/>
            <person name="Luo Z.H."/>
            <person name="Li M."/>
        </authorList>
    </citation>
    <scope>NUCLEOTIDE SEQUENCE [LARGE SCALE GENOMIC DNA]</scope>
    <source>
        <strain evidence="2">SpSt-479</strain>
    </source>
</reference>
<sequence length="141" mass="16647">MENIDLLNRLKTILDLEITYPPILLSLTFFIMYSVNNQTSIIIVVIIAIAKLAIPFIIFVLYKEKKYGWIVSLILLIILPSSIIYWLIRDSVFSRYFLIIPFLLFYFFCVLLKYTVREWLTEAEARLELENQKITSSSIKK</sequence>
<comment type="caution">
    <text evidence="2">The sequence shown here is derived from an EMBL/GenBank/DDBJ whole genome shotgun (WGS) entry which is preliminary data.</text>
</comment>
<protein>
    <submittedName>
        <fullName evidence="2">Uncharacterized protein</fullName>
    </submittedName>
</protein>
<evidence type="ECO:0000256" key="1">
    <source>
        <dbReference type="SAM" id="Phobius"/>
    </source>
</evidence>
<name>A0A7V2ZJN6_9BACT</name>
<accession>A0A7V2ZJN6</accession>
<feature type="transmembrane region" description="Helical" evidence="1">
    <location>
        <begin position="12"/>
        <end position="35"/>
    </location>
</feature>
<gene>
    <name evidence="2" type="ORF">ENS31_06375</name>
</gene>
<keyword evidence="1" id="KW-0812">Transmembrane</keyword>
<feature type="transmembrane region" description="Helical" evidence="1">
    <location>
        <begin position="41"/>
        <end position="62"/>
    </location>
</feature>
<keyword evidence="1" id="KW-0472">Membrane</keyword>
<dbReference type="AlphaFoldDB" id="A0A7V2ZJN6"/>
<organism evidence="2">
    <name type="scientific">Ignavibacterium album</name>
    <dbReference type="NCBI Taxonomy" id="591197"/>
    <lineage>
        <taxon>Bacteria</taxon>
        <taxon>Pseudomonadati</taxon>
        <taxon>Ignavibacteriota</taxon>
        <taxon>Ignavibacteria</taxon>
        <taxon>Ignavibacteriales</taxon>
        <taxon>Ignavibacteriaceae</taxon>
        <taxon>Ignavibacterium</taxon>
    </lineage>
</organism>